<reference evidence="4" key="1">
    <citation type="submission" date="2021-04" db="EMBL/GenBank/DDBJ databases">
        <title>Draft genome of Fusarium avenaceum strain F156N33, isolated from an atmospheric sample in Virginia.</title>
        <authorList>
            <person name="Yang S."/>
            <person name="Vinatzer B.A."/>
            <person name="Coleman J."/>
        </authorList>
    </citation>
    <scope>NUCLEOTIDE SEQUENCE</scope>
    <source>
        <strain evidence="4">F156N33</strain>
    </source>
</reference>
<evidence type="ECO:0000256" key="1">
    <source>
        <dbReference type="ARBA" id="ARBA00008072"/>
    </source>
</evidence>
<dbReference type="SMART" id="SM00829">
    <property type="entry name" value="PKS_ER"/>
    <property type="match status" value="1"/>
</dbReference>
<protein>
    <recommendedName>
        <fullName evidence="3">Enoyl reductase (ER) domain-containing protein</fullName>
    </recommendedName>
</protein>
<dbReference type="CDD" id="cd08249">
    <property type="entry name" value="enoyl_reductase_like"/>
    <property type="match status" value="1"/>
</dbReference>
<organism evidence="4 5">
    <name type="scientific">Fusarium avenaceum</name>
    <dbReference type="NCBI Taxonomy" id="40199"/>
    <lineage>
        <taxon>Eukaryota</taxon>
        <taxon>Fungi</taxon>
        <taxon>Dikarya</taxon>
        <taxon>Ascomycota</taxon>
        <taxon>Pezizomycotina</taxon>
        <taxon>Sordariomycetes</taxon>
        <taxon>Hypocreomycetidae</taxon>
        <taxon>Hypocreales</taxon>
        <taxon>Nectriaceae</taxon>
        <taxon>Fusarium</taxon>
        <taxon>Fusarium tricinctum species complex</taxon>
    </lineage>
</organism>
<dbReference type="EMBL" id="JAGPUO010000019">
    <property type="protein sequence ID" value="KAG5656900.1"/>
    <property type="molecule type" value="Genomic_DNA"/>
</dbReference>
<comment type="caution">
    <text evidence="4">The sequence shown here is derived from an EMBL/GenBank/DDBJ whole genome shotgun (WGS) entry which is preliminary data.</text>
</comment>
<evidence type="ECO:0000313" key="4">
    <source>
        <dbReference type="EMBL" id="KAG5656900.1"/>
    </source>
</evidence>
<gene>
    <name evidence="4" type="ORF">KAF25_011069</name>
</gene>
<keyword evidence="2" id="KW-0560">Oxidoreductase</keyword>
<dbReference type="GO" id="GO:0016651">
    <property type="term" value="F:oxidoreductase activity, acting on NAD(P)H"/>
    <property type="evidence" value="ECO:0007669"/>
    <property type="project" value="InterPro"/>
</dbReference>
<dbReference type="InterPro" id="IPR013154">
    <property type="entry name" value="ADH-like_N"/>
</dbReference>
<dbReference type="InterPro" id="IPR036291">
    <property type="entry name" value="NAD(P)-bd_dom_sf"/>
</dbReference>
<name>A0A9P7GWX5_9HYPO</name>
<evidence type="ECO:0000259" key="3">
    <source>
        <dbReference type="SMART" id="SM00829"/>
    </source>
</evidence>
<evidence type="ECO:0000313" key="5">
    <source>
        <dbReference type="Proteomes" id="UP000782241"/>
    </source>
</evidence>
<dbReference type="InterPro" id="IPR013149">
    <property type="entry name" value="ADH-like_C"/>
</dbReference>
<dbReference type="Gene3D" id="3.40.50.720">
    <property type="entry name" value="NAD(P)-binding Rossmann-like Domain"/>
    <property type="match status" value="1"/>
</dbReference>
<proteinExistence type="inferred from homology"/>
<comment type="similarity">
    <text evidence="1">Belongs to the zinc-containing alcohol dehydrogenase family.</text>
</comment>
<dbReference type="InterPro" id="IPR011032">
    <property type="entry name" value="GroES-like_sf"/>
</dbReference>
<sequence>MVAGGIPTMSKLFAVTGQNNKRNAGKRAIDTQILLREAQSQSRDSDRYATAVARMNYLHARYRRANKITDPDLLHTLGDGLGEIFTVIRREEWRQLTNVEKCAIGVFHKNLGDDMEIPFDPLPHSKEGWSSGLQFAEELDAWTHQYEQEVARPTTTNDQYVRVYVDSAVSKMPYFVAATVRMILAESLDDTMRASLCLEPPSPILNTFIQFIRIFRITYLRYMALPRSRSIKLVAEQPNPGTTLLNFDQLSFQPWYVKPSFWASWGPVALLFRTLGGKVPSWSKERYQPQGYDLMTIGPDPQKGKGVEEMLTAKVTETYTIEDSQCLVRVDYSAINHCDLNFFYMGLKSFVTGFEFSGIVERAGSDTPFKAGEAVFGISPVVIPMPSTHGAHQDLMVAQSELLYHTPAGISSKDASAFCMAAHTATDALFNVIGAGLPAANVSGIDPTGKGILIWGGASSVGIMAVQIAKAVGFRYIFITASAKNHETLQHFGATHCFDYSSSTVIQDIQAAQRALRIEIAIAFDTVGKGTINYGAPTGPSSAELTKSALLSSKPDDLRLACTLPVPTDPAFGFCTSYRPKGNLNAMGTPQDPDSAIRVRKIIEYLLADGSHDLKLPVVTVVTDIKDGIGGIRRAAEGKMSLEKLILKHPLK</sequence>
<dbReference type="Pfam" id="PF00107">
    <property type="entry name" value="ADH_zinc_N"/>
    <property type="match status" value="1"/>
</dbReference>
<dbReference type="SUPFAM" id="SSF51735">
    <property type="entry name" value="NAD(P)-binding Rossmann-fold domains"/>
    <property type="match status" value="1"/>
</dbReference>
<dbReference type="AlphaFoldDB" id="A0A9P7GWX5"/>
<dbReference type="PANTHER" id="PTHR36124">
    <property type="match status" value="1"/>
</dbReference>
<dbReference type="SUPFAM" id="SSF50129">
    <property type="entry name" value="GroES-like"/>
    <property type="match status" value="1"/>
</dbReference>
<dbReference type="Pfam" id="PF08240">
    <property type="entry name" value="ADH_N"/>
    <property type="match status" value="1"/>
</dbReference>
<dbReference type="Proteomes" id="UP000782241">
    <property type="component" value="Unassembled WGS sequence"/>
</dbReference>
<accession>A0A9P7GWX5</accession>
<dbReference type="InterPro" id="IPR047122">
    <property type="entry name" value="Trans-enoyl_RdTase-like"/>
</dbReference>
<keyword evidence="5" id="KW-1185">Reference proteome</keyword>
<dbReference type="InterPro" id="IPR046366">
    <property type="entry name" value="MPAB"/>
</dbReference>
<dbReference type="PANTHER" id="PTHR36124:SF4">
    <property type="entry name" value="ER-BOUND OXYGENASE MPAB_MPAB'_RUBBER OXYGENASE CATALYTIC DOMAIN-CONTAINING PROTEIN"/>
    <property type="match status" value="1"/>
</dbReference>
<evidence type="ECO:0000256" key="2">
    <source>
        <dbReference type="ARBA" id="ARBA00023002"/>
    </source>
</evidence>
<feature type="domain" description="Enoyl reductase (ER)" evidence="3">
    <location>
        <begin position="306"/>
        <end position="647"/>
    </location>
</feature>
<dbReference type="Gene3D" id="3.90.180.10">
    <property type="entry name" value="Medium-chain alcohol dehydrogenases, catalytic domain"/>
    <property type="match status" value="1"/>
</dbReference>
<dbReference type="InterPro" id="IPR020843">
    <property type="entry name" value="ER"/>
</dbReference>